<dbReference type="AlphaFoldDB" id="A0AAN8VC26"/>
<evidence type="ECO:0000313" key="8">
    <source>
        <dbReference type="EMBL" id="KAK6931465.1"/>
    </source>
</evidence>
<feature type="compositionally biased region" description="Basic and acidic residues" evidence="6">
    <location>
        <begin position="128"/>
        <end position="139"/>
    </location>
</feature>
<dbReference type="InterPro" id="IPR009057">
    <property type="entry name" value="Homeodomain-like_sf"/>
</dbReference>
<dbReference type="PANTHER" id="PTHR31003">
    <property type="entry name" value="MYB FAMILY TRANSCRIPTION FACTOR"/>
    <property type="match status" value="1"/>
</dbReference>
<gene>
    <name evidence="8" type="ORF">RJ641_003258</name>
</gene>
<evidence type="ECO:0000256" key="5">
    <source>
        <dbReference type="ARBA" id="ARBA00023242"/>
    </source>
</evidence>
<evidence type="ECO:0000259" key="7">
    <source>
        <dbReference type="PROSITE" id="PS51294"/>
    </source>
</evidence>
<comment type="caution">
    <text evidence="8">The sequence shown here is derived from an EMBL/GenBank/DDBJ whole genome shotgun (WGS) entry which is preliminary data.</text>
</comment>
<feature type="compositionally biased region" description="Basic and acidic residues" evidence="6">
    <location>
        <begin position="341"/>
        <end position="352"/>
    </location>
</feature>
<name>A0AAN8VC26_9MAGN</name>
<feature type="compositionally biased region" description="Low complexity" evidence="6">
    <location>
        <begin position="353"/>
        <end position="372"/>
    </location>
</feature>
<evidence type="ECO:0000256" key="1">
    <source>
        <dbReference type="ARBA" id="ARBA00004123"/>
    </source>
</evidence>
<feature type="region of interest" description="Disordered" evidence="6">
    <location>
        <begin position="246"/>
        <end position="279"/>
    </location>
</feature>
<evidence type="ECO:0000256" key="6">
    <source>
        <dbReference type="SAM" id="MobiDB-lite"/>
    </source>
</evidence>
<evidence type="ECO:0000313" key="9">
    <source>
        <dbReference type="Proteomes" id="UP001370490"/>
    </source>
</evidence>
<feature type="compositionally biased region" description="Basic and acidic residues" evidence="6">
    <location>
        <begin position="196"/>
        <end position="205"/>
    </location>
</feature>
<protein>
    <submittedName>
        <fullName evidence="8">SANT/Myb domain</fullName>
    </submittedName>
</protein>
<dbReference type="GO" id="GO:0003677">
    <property type="term" value="F:DNA binding"/>
    <property type="evidence" value="ECO:0007669"/>
    <property type="project" value="UniProtKB-KW"/>
</dbReference>
<dbReference type="EMBL" id="JBAMMX010000011">
    <property type="protein sequence ID" value="KAK6931465.1"/>
    <property type="molecule type" value="Genomic_DNA"/>
</dbReference>
<feature type="compositionally biased region" description="Polar residues" evidence="6">
    <location>
        <begin position="158"/>
        <end position="184"/>
    </location>
</feature>
<proteinExistence type="predicted"/>
<feature type="compositionally biased region" description="Low complexity" evidence="6">
    <location>
        <begin position="328"/>
        <end position="340"/>
    </location>
</feature>
<dbReference type="FunFam" id="1.10.10.60:FF:000007">
    <property type="entry name" value="Two-component response regulator"/>
    <property type="match status" value="1"/>
</dbReference>
<dbReference type="GO" id="GO:0005634">
    <property type="term" value="C:nucleus"/>
    <property type="evidence" value="ECO:0007669"/>
    <property type="project" value="UniProtKB-SubCell"/>
</dbReference>
<dbReference type="InterPro" id="IPR017930">
    <property type="entry name" value="Myb_dom"/>
</dbReference>
<dbReference type="Proteomes" id="UP001370490">
    <property type="component" value="Unassembled WGS sequence"/>
</dbReference>
<keyword evidence="4" id="KW-0804">Transcription</keyword>
<organism evidence="8 9">
    <name type="scientific">Dillenia turbinata</name>
    <dbReference type="NCBI Taxonomy" id="194707"/>
    <lineage>
        <taxon>Eukaryota</taxon>
        <taxon>Viridiplantae</taxon>
        <taxon>Streptophyta</taxon>
        <taxon>Embryophyta</taxon>
        <taxon>Tracheophyta</taxon>
        <taxon>Spermatophyta</taxon>
        <taxon>Magnoliopsida</taxon>
        <taxon>eudicotyledons</taxon>
        <taxon>Gunneridae</taxon>
        <taxon>Pentapetalae</taxon>
        <taxon>Dilleniales</taxon>
        <taxon>Dilleniaceae</taxon>
        <taxon>Dillenia</taxon>
    </lineage>
</organism>
<dbReference type="NCBIfam" id="TIGR01557">
    <property type="entry name" value="myb_SHAQKYF"/>
    <property type="match status" value="1"/>
</dbReference>
<sequence length="372" mass="40511">MMNYADNLQMCKEYVEALEDERKKIQVFHRELPLCLQLVTQAIEACKQQLSTTSTEHDGQSECSEQTSSDGPVIEEYKFIPTKRTASFGEEEEQYHKSKKNNVGNEEISTKKSDWLKSVQLWNGSPDRSPEKDSPRKGVVEVKKNGAFHPFTKENKISGISPQTATVGVSNSTATSSTVETANATTSTGGGGGGGSRREDKEGQSQRKLRRSWSPELHKRFLRALKQLGGADVATPKQIRELMKVDGLTNDEVKSHLQKYRLQTRRPSPAMASSGNPQAPQFVVVGGIWVPPPGETTTVAPGNGIYAPVATPAWPLQKSSPAGSLTISNDKQQQKQSHSSNSEERSQSDDGVHSNSPATSSSTHTATASPAF</sequence>
<dbReference type="Pfam" id="PF26575">
    <property type="entry name" value="HHO5_N"/>
    <property type="match status" value="1"/>
</dbReference>
<evidence type="ECO:0000256" key="2">
    <source>
        <dbReference type="ARBA" id="ARBA00023015"/>
    </source>
</evidence>
<keyword evidence="2" id="KW-0805">Transcription regulation</keyword>
<accession>A0AAN8VC26</accession>
<evidence type="ECO:0000256" key="3">
    <source>
        <dbReference type="ARBA" id="ARBA00023125"/>
    </source>
</evidence>
<dbReference type="GO" id="GO:0003700">
    <property type="term" value="F:DNA-binding transcription factor activity"/>
    <property type="evidence" value="ECO:0007669"/>
    <property type="project" value="InterPro"/>
</dbReference>
<keyword evidence="5" id="KW-0539">Nucleus</keyword>
<dbReference type="InterPro" id="IPR058673">
    <property type="entry name" value="HHO5-like_N"/>
</dbReference>
<dbReference type="InterPro" id="IPR006447">
    <property type="entry name" value="Myb_dom_plants"/>
</dbReference>
<feature type="compositionally biased region" description="Polar residues" evidence="6">
    <location>
        <begin position="317"/>
        <end position="327"/>
    </location>
</feature>
<feature type="region of interest" description="Disordered" evidence="6">
    <location>
        <begin position="152"/>
        <end position="216"/>
    </location>
</feature>
<dbReference type="Pfam" id="PF00249">
    <property type="entry name" value="Myb_DNA-binding"/>
    <property type="match status" value="1"/>
</dbReference>
<dbReference type="InterPro" id="IPR001005">
    <property type="entry name" value="SANT/Myb"/>
</dbReference>
<keyword evidence="9" id="KW-1185">Reference proteome</keyword>
<dbReference type="PANTHER" id="PTHR31003:SF16">
    <property type="entry name" value="TRANSCRIPTION FACTOR HHO2"/>
    <property type="match status" value="1"/>
</dbReference>
<evidence type="ECO:0000256" key="4">
    <source>
        <dbReference type="ARBA" id="ARBA00023163"/>
    </source>
</evidence>
<dbReference type="InterPro" id="IPR044787">
    <property type="entry name" value="HHO5-like"/>
</dbReference>
<feature type="domain" description="HTH myb-type" evidence="7">
    <location>
        <begin position="205"/>
        <end position="265"/>
    </location>
</feature>
<feature type="region of interest" description="Disordered" evidence="6">
    <location>
        <begin position="295"/>
        <end position="372"/>
    </location>
</feature>
<keyword evidence="3" id="KW-0238">DNA-binding</keyword>
<dbReference type="PROSITE" id="PS51294">
    <property type="entry name" value="HTH_MYB"/>
    <property type="match status" value="1"/>
</dbReference>
<feature type="region of interest" description="Disordered" evidence="6">
    <location>
        <begin position="119"/>
        <end position="139"/>
    </location>
</feature>
<reference evidence="8 9" key="1">
    <citation type="submission" date="2023-12" db="EMBL/GenBank/DDBJ databases">
        <title>A high-quality genome assembly for Dillenia turbinata (Dilleniales).</title>
        <authorList>
            <person name="Chanderbali A."/>
        </authorList>
    </citation>
    <scope>NUCLEOTIDE SEQUENCE [LARGE SCALE GENOMIC DNA]</scope>
    <source>
        <strain evidence="8">LSX21</strain>
        <tissue evidence="8">Leaf</tissue>
    </source>
</reference>
<comment type="subcellular location">
    <subcellularLocation>
        <location evidence="1">Nucleus</location>
    </subcellularLocation>
</comment>
<dbReference type="Gene3D" id="1.10.10.60">
    <property type="entry name" value="Homeodomain-like"/>
    <property type="match status" value="1"/>
</dbReference>
<dbReference type="SUPFAM" id="SSF46689">
    <property type="entry name" value="Homeodomain-like"/>
    <property type="match status" value="1"/>
</dbReference>